<dbReference type="PANTHER" id="PTHR43507:SF20">
    <property type="entry name" value="NADH-UBIQUINONE OXIDOREDUCTASE CHAIN 4"/>
    <property type="match status" value="1"/>
</dbReference>
<dbReference type="GO" id="GO:0042773">
    <property type="term" value="P:ATP synthesis coupled electron transport"/>
    <property type="evidence" value="ECO:0007669"/>
    <property type="project" value="InterPro"/>
</dbReference>
<keyword evidence="6 16" id="KW-0679">Respiratory chain</keyword>
<comment type="function">
    <text evidence="16">Core subunit of the mitochondrial membrane respiratory chain NADH dehydrogenase (Complex I) which catalyzes electron transfer from NADH through the respiratory chain, using ubiquinone as an electron acceptor. Essential for the catalytic activity and assembly of complex I.</text>
</comment>
<proteinExistence type="inferred from homology"/>
<keyword evidence="13 16" id="KW-0496">Mitochondrion</keyword>
<feature type="transmembrane region" description="Helical" evidence="16">
    <location>
        <begin position="117"/>
        <end position="138"/>
    </location>
</feature>
<name>A0A5K7TN37_9GOBI</name>
<dbReference type="NCBIfam" id="TIGR01972">
    <property type="entry name" value="NDH_I_M"/>
    <property type="match status" value="1"/>
</dbReference>
<evidence type="ECO:0000256" key="12">
    <source>
        <dbReference type="ARBA" id="ARBA00023075"/>
    </source>
</evidence>
<accession>A0A5K7TN37</accession>
<feature type="transmembrane region" description="Helical" evidence="16">
    <location>
        <begin position="287"/>
        <end position="305"/>
    </location>
</feature>
<keyword evidence="8" id="KW-1278">Translocase</keyword>
<reference evidence="20" key="1">
    <citation type="journal article" date="2019" name="Zootaxa">
        <title>First record of Larsonella pumilus (Teleostei: Gobiidae) from Japan, with phylogenetic placement of the genus Larsonella.</title>
        <authorList>
            <person name="Hanahara N."/>
            <person name="Higashiji T."/>
            <person name="Shinzato C."/>
            <person name="Koyanagi R."/>
            <person name="Maeda K."/>
        </authorList>
    </citation>
    <scope>NUCLEOTIDE SEQUENCE</scope>
</reference>
<organism evidence="20">
    <name type="scientific">Eviota japonica</name>
    <dbReference type="NCBI Taxonomy" id="1828451"/>
    <lineage>
        <taxon>Eukaryota</taxon>
        <taxon>Metazoa</taxon>
        <taxon>Chordata</taxon>
        <taxon>Craniata</taxon>
        <taxon>Vertebrata</taxon>
        <taxon>Euteleostomi</taxon>
        <taxon>Actinopterygii</taxon>
        <taxon>Neopterygii</taxon>
        <taxon>Teleostei</taxon>
        <taxon>Neoteleostei</taxon>
        <taxon>Acanthomorphata</taxon>
        <taxon>Gobiaria</taxon>
        <taxon>Gobiiformes</taxon>
        <taxon>Gobioidei</taxon>
        <taxon>Gobiidae</taxon>
        <taxon>Gobiinae</taxon>
        <taxon>Eviota</taxon>
    </lineage>
</organism>
<evidence type="ECO:0000256" key="9">
    <source>
        <dbReference type="ARBA" id="ARBA00022982"/>
    </source>
</evidence>
<keyword evidence="9 16" id="KW-0249">Electron transport</keyword>
<dbReference type="InterPro" id="IPR003918">
    <property type="entry name" value="NADH_UbQ_OxRdtase"/>
</dbReference>
<evidence type="ECO:0000256" key="16">
    <source>
        <dbReference type="RuleBase" id="RU003297"/>
    </source>
</evidence>
<feature type="transmembrane region" description="Helical" evidence="16">
    <location>
        <begin position="263"/>
        <end position="280"/>
    </location>
</feature>
<evidence type="ECO:0000256" key="15">
    <source>
        <dbReference type="ARBA" id="ARBA00049551"/>
    </source>
</evidence>
<dbReference type="InterPro" id="IPR010227">
    <property type="entry name" value="NADH_Q_OxRdtase_chainM/4"/>
</dbReference>
<keyword evidence="12 16" id="KW-0830">Ubiquinone</keyword>
<sequence>MLKLLIATLMLIPALWAVDKKWLWFVALGHSLAVSILSFIWLKFSTYTGWSFLNSGTTLDSLSAPLMVLTCWLLPLMILVSQYHVAYETIWQQRAFLTLLTILQAFLILAFSVTNIIMFFVMFEATLLPTLFLITRWGNQNARLKAGTHFFLYTLAGSLPLLLFMLVLEARFWGDITLIYVFLHIKYKSILPYGVISWAACFLAFLIKLPLYGFHLWLPKAHVEAPIAGSMVLAAVLLKLGGYGMIRVNDLMHPLTLECATPVIALALWGLVMTSVMCIRQTDLKSLVAYSSIGHMGLVAMGILSQAPWGVTGAIALMIAHGLTSSALFTLASMNYERSHARTMALARGLQTIMPLTTMWWLLTTLANMALPPLPNFMAEVTVIASMLHVSPWTLVLTGTGVLITACYSLYMYLTTQRGKGSRRLSFFDPTFTREHLVLAMHLLPLLVVMFNPSLIWGSV</sequence>
<comment type="catalytic activity">
    <reaction evidence="15 16">
        <text>a ubiquinone + NADH + 5 H(+)(in) = a ubiquinol + NAD(+) + 4 H(+)(out)</text>
        <dbReference type="Rhea" id="RHEA:29091"/>
        <dbReference type="Rhea" id="RHEA-COMP:9565"/>
        <dbReference type="Rhea" id="RHEA-COMP:9566"/>
        <dbReference type="ChEBI" id="CHEBI:15378"/>
        <dbReference type="ChEBI" id="CHEBI:16389"/>
        <dbReference type="ChEBI" id="CHEBI:17976"/>
        <dbReference type="ChEBI" id="CHEBI:57540"/>
        <dbReference type="ChEBI" id="CHEBI:57945"/>
        <dbReference type="EC" id="7.1.1.2"/>
    </reaction>
</comment>
<feature type="chain" id="PRO_5024372309" description="NADH-ubiquinone oxidoreductase chain 4" evidence="17">
    <location>
        <begin position="18"/>
        <end position="460"/>
    </location>
</feature>
<dbReference type="PANTHER" id="PTHR43507">
    <property type="entry name" value="NADH-UBIQUINONE OXIDOREDUCTASE CHAIN 4"/>
    <property type="match status" value="1"/>
</dbReference>
<comment type="similarity">
    <text evidence="2 16">Belongs to the complex I subunit 4 family.</text>
</comment>
<feature type="transmembrane region" description="Helical" evidence="16">
    <location>
        <begin position="311"/>
        <end position="332"/>
    </location>
</feature>
<dbReference type="GO" id="GO:0031966">
    <property type="term" value="C:mitochondrial membrane"/>
    <property type="evidence" value="ECO:0007669"/>
    <property type="project" value="UniProtKB-SubCell"/>
</dbReference>
<evidence type="ECO:0000256" key="1">
    <source>
        <dbReference type="ARBA" id="ARBA00004225"/>
    </source>
</evidence>
<evidence type="ECO:0000256" key="4">
    <source>
        <dbReference type="ARBA" id="ARBA00021006"/>
    </source>
</evidence>
<keyword evidence="17" id="KW-0732">Signal</keyword>
<protein>
    <recommendedName>
        <fullName evidence="4 16">NADH-ubiquinone oxidoreductase chain 4</fullName>
        <ecNumber evidence="3 16">7.1.1.2</ecNumber>
    </recommendedName>
</protein>
<comment type="subcellular location">
    <subcellularLocation>
        <location evidence="1 16">Mitochondrion membrane</location>
        <topology evidence="1 16">Multi-pass membrane protein</topology>
    </subcellularLocation>
</comment>
<keyword evidence="7 16" id="KW-0812">Transmembrane</keyword>
<gene>
    <name evidence="20" type="primary">ND4</name>
</gene>
<keyword evidence="14 16" id="KW-0472">Membrane</keyword>
<evidence type="ECO:0000256" key="8">
    <source>
        <dbReference type="ARBA" id="ARBA00022967"/>
    </source>
</evidence>
<dbReference type="PRINTS" id="PR01437">
    <property type="entry name" value="NUOXDRDTASE4"/>
</dbReference>
<evidence type="ECO:0000256" key="13">
    <source>
        <dbReference type="ARBA" id="ARBA00023128"/>
    </source>
</evidence>
<feature type="signal peptide" evidence="17">
    <location>
        <begin position="1"/>
        <end position="17"/>
    </location>
</feature>
<dbReference type="Pfam" id="PF01059">
    <property type="entry name" value="Oxidored_q5_N"/>
    <property type="match status" value="1"/>
</dbReference>
<feature type="transmembrane region" description="Helical" evidence="16">
    <location>
        <begin position="95"/>
        <end position="111"/>
    </location>
</feature>
<dbReference type="GO" id="GO:0003954">
    <property type="term" value="F:NADH dehydrogenase activity"/>
    <property type="evidence" value="ECO:0007669"/>
    <property type="project" value="TreeGrafter"/>
</dbReference>
<feature type="transmembrane region" description="Helical" evidence="16">
    <location>
        <begin position="353"/>
        <end position="371"/>
    </location>
</feature>
<dbReference type="GO" id="GO:0008137">
    <property type="term" value="F:NADH dehydrogenase (ubiquinone) activity"/>
    <property type="evidence" value="ECO:0007669"/>
    <property type="project" value="UniProtKB-UniRule"/>
</dbReference>
<evidence type="ECO:0000256" key="17">
    <source>
        <dbReference type="SAM" id="SignalP"/>
    </source>
</evidence>
<dbReference type="GO" id="GO:0015990">
    <property type="term" value="P:electron transport coupled proton transport"/>
    <property type="evidence" value="ECO:0007669"/>
    <property type="project" value="TreeGrafter"/>
</dbReference>
<keyword evidence="11 16" id="KW-0520">NAD</keyword>
<feature type="transmembrane region" description="Helical" evidence="16">
    <location>
        <begin position="190"/>
        <end position="211"/>
    </location>
</feature>
<evidence type="ECO:0000256" key="7">
    <source>
        <dbReference type="ARBA" id="ARBA00022692"/>
    </source>
</evidence>
<feature type="transmembrane region" description="Helical" evidence="16">
    <location>
        <begin position="150"/>
        <end position="170"/>
    </location>
</feature>
<evidence type="ECO:0000256" key="2">
    <source>
        <dbReference type="ARBA" id="ARBA00009025"/>
    </source>
</evidence>
<evidence type="ECO:0000259" key="18">
    <source>
        <dbReference type="Pfam" id="PF00361"/>
    </source>
</evidence>
<evidence type="ECO:0000256" key="3">
    <source>
        <dbReference type="ARBA" id="ARBA00012944"/>
    </source>
</evidence>
<feature type="domain" description="NADH:quinone oxidoreductase/Mrp antiporter transmembrane" evidence="18">
    <location>
        <begin position="115"/>
        <end position="404"/>
    </location>
</feature>
<dbReference type="Pfam" id="PF00361">
    <property type="entry name" value="Proton_antipo_M"/>
    <property type="match status" value="1"/>
</dbReference>
<evidence type="ECO:0000256" key="10">
    <source>
        <dbReference type="ARBA" id="ARBA00022989"/>
    </source>
</evidence>
<feature type="transmembrane region" description="Helical" evidence="16">
    <location>
        <begin position="223"/>
        <end position="243"/>
    </location>
</feature>
<dbReference type="EMBL" id="AP019334">
    <property type="protein sequence ID" value="BBH37132.1"/>
    <property type="molecule type" value="Genomic_DNA"/>
</dbReference>
<keyword evidence="10 16" id="KW-1133">Transmembrane helix</keyword>
<feature type="domain" description="NADH:ubiquinone oxidoreductase chain 4 N-terminal" evidence="19">
    <location>
        <begin position="1"/>
        <end position="110"/>
    </location>
</feature>
<evidence type="ECO:0000313" key="20">
    <source>
        <dbReference type="EMBL" id="BBH37132.1"/>
    </source>
</evidence>
<geneLocation type="mitochondrion" evidence="20"/>
<evidence type="ECO:0000256" key="11">
    <source>
        <dbReference type="ARBA" id="ARBA00023027"/>
    </source>
</evidence>
<dbReference type="GO" id="GO:0048039">
    <property type="term" value="F:ubiquinone binding"/>
    <property type="evidence" value="ECO:0007669"/>
    <property type="project" value="TreeGrafter"/>
</dbReference>
<feature type="transmembrane region" description="Helical" evidence="16">
    <location>
        <begin position="62"/>
        <end position="83"/>
    </location>
</feature>
<dbReference type="InterPro" id="IPR001750">
    <property type="entry name" value="ND/Mrp_TM"/>
</dbReference>
<evidence type="ECO:0000256" key="14">
    <source>
        <dbReference type="ARBA" id="ARBA00023136"/>
    </source>
</evidence>
<dbReference type="EC" id="7.1.1.2" evidence="3 16"/>
<evidence type="ECO:0000256" key="5">
    <source>
        <dbReference type="ARBA" id="ARBA00022448"/>
    </source>
</evidence>
<dbReference type="InterPro" id="IPR000260">
    <property type="entry name" value="NADH4_N"/>
</dbReference>
<feature type="transmembrane region" description="Helical" evidence="16">
    <location>
        <begin position="437"/>
        <end position="457"/>
    </location>
</feature>
<evidence type="ECO:0000256" key="6">
    <source>
        <dbReference type="ARBA" id="ARBA00022660"/>
    </source>
</evidence>
<feature type="transmembrane region" description="Helical" evidence="16">
    <location>
        <begin position="391"/>
        <end position="416"/>
    </location>
</feature>
<keyword evidence="5 16" id="KW-0813">Transport</keyword>
<dbReference type="AlphaFoldDB" id="A0A5K7TN37"/>
<evidence type="ECO:0000259" key="19">
    <source>
        <dbReference type="Pfam" id="PF01059"/>
    </source>
</evidence>
<feature type="transmembrane region" description="Helical" evidence="16">
    <location>
        <begin position="21"/>
        <end position="42"/>
    </location>
</feature>